<dbReference type="CDD" id="cd00146">
    <property type="entry name" value="PKD"/>
    <property type="match status" value="1"/>
</dbReference>
<dbReference type="InterPro" id="IPR013783">
    <property type="entry name" value="Ig-like_fold"/>
</dbReference>
<dbReference type="PROSITE" id="PS50093">
    <property type="entry name" value="PKD"/>
    <property type="match status" value="1"/>
</dbReference>
<dbReference type="PROSITE" id="PS51257">
    <property type="entry name" value="PROKAR_LIPOPROTEIN"/>
    <property type="match status" value="1"/>
</dbReference>
<dbReference type="Gene3D" id="2.60.40.10">
    <property type="entry name" value="Immunoglobulins"/>
    <property type="match status" value="1"/>
</dbReference>
<organism evidence="3 4">
    <name type="scientific">Sphingobacterium mizutaii</name>
    <dbReference type="NCBI Taxonomy" id="1010"/>
    <lineage>
        <taxon>Bacteria</taxon>
        <taxon>Pseudomonadati</taxon>
        <taxon>Bacteroidota</taxon>
        <taxon>Sphingobacteriia</taxon>
        <taxon>Sphingobacteriales</taxon>
        <taxon>Sphingobacteriaceae</taxon>
        <taxon>Sphingobacterium</taxon>
    </lineage>
</organism>
<feature type="chain" id="PRO_5042510234" evidence="1">
    <location>
        <begin position="26"/>
        <end position="348"/>
    </location>
</feature>
<name>A0AAJ4XD45_9SPHI</name>
<evidence type="ECO:0000313" key="4">
    <source>
        <dbReference type="Proteomes" id="UP000215355"/>
    </source>
</evidence>
<sequence>MIRMMKIMKYAFYCLILASISSACTKDEQGVPEIIEKEPKPTAAFTYALANANDPFTYKFDNKGTNFKETRWSFGDDSTSSIAGPSHTFLNTGTYVVKMVALNGEGYWAQREETIRISAANLIKVNTKTVGAGKLNLSFTTNMAVSKTEWRDGYKTSGAILSTDKTIDLTFDPGTFKEIQLKLTTAKGSVAMMNLFVSELGLIKDVTTFENMFSVSHENGGGPDGGEGSKKMIDGNITTKIFVGGVGPNMSWQFLFDSPQVVNGYSLTSGNDAPDRDPRRWKVEGSIDGKTWVVVDERGPEYFTERRQSRTFNFTNKTAYNYYKFSITELNGGSNFQISEVRILEFPQ</sequence>
<dbReference type="SMART" id="SM00089">
    <property type="entry name" value="PKD"/>
    <property type="match status" value="1"/>
</dbReference>
<feature type="domain" description="PKD" evidence="2">
    <location>
        <begin position="71"/>
        <end position="119"/>
    </location>
</feature>
<dbReference type="Proteomes" id="UP000215355">
    <property type="component" value="Chromosome 1"/>
</dbReference>
<feature type="signal peptide" evidence="1">
    <location>
        <begin position="1"/>
        <end position="25"/>
    </location>
</feature>
<protein>
    <submittedName>
        <fullName evidence="3">Alpha-1,2-mannosidase</fullName>
    </submittedName>
</protein>
<dbReference type="Pfam" id="PF00754">
    <property type="entry name" value="F5_F8_type_C"/>
    <property type="match status" value="1"/>
</dbReference>
<dbReference type="InterPro" id="IPR035986">
    <property type="entry name" value="PKD_dom_sf"/>
</dbReference>
<dbReference type="InterPro" id="IPR022409">
    <property type="entry name" value="PKD/Chitinase_dom"/>
</dbReference>
<evidence type="ECO:0000256" key="1">
    <source>
        <dbReference type="SAM" id="SignalP"/>
    </source>
</evidence>
<evidence type="ECO:0000259" key="2">
    <source>
        <dbReference type="PROSITE" id="PS50093"/>
    </source>
</evidence>
<gene>
    <name evidence="3" type="ORF">SAMEA4412673_02909</name>
</gene>
<keyword evidence="1" id="KW-0732">Signal</keyword>
<dbReference type="AlphaFoldDB" id="A0AAJ4XD45"/>
<dbReference type="KEGG" id="smiz:4412673_02909"/>
<dbReference type="Pfam" id="PF18911">
    <property type="entry name" value="PKD_4"/>
    <property type="match status" value="1"/>
</dbReference>
<reference evidence="3 4" key="1">
    <citation type="submission" date="2017-06" db="EMBL/GenBank/DDBJ databases">
        <authorList>
            <consortium name="Pathogen Informatics"/>
        </authorList>
    </citation>
    <scope>NUCLEOTIDE SEQUENCE [LARGE SCALE GENOMIC DNA]</scope>
    <source>
        <strain evidence="3 4">NCTC12149</strain>
    </source>
</reference>
<dbReference type="InterPro" id="IPR000421">
    <property type="entry name" value="FA58C"/>
</dbReference>
<dbReference type="SUPFAM" id="SSF49299">
    <property type="entry name" value="PKD domain"/>
    <property type="match status" value="1"/>
</dbReference>
<dbReference type="InterPro" id="IPR008979">
    <property type="entry name" value="Galactose-bd-like_sf"/>
</dbReference>
<evidence type="ECO:0000313" key="3">
    <source>
        <dbReference type="EMBL" id="SNV53536.1"/>
    </source>
</evidence>
<accession>A0AAJ4XD45</accession>
<dbReference type="Gene3D" id="2.60.120.260">
    <property type="entry name" value="Galactose-binding domain-like"/>
    <property type="match status" value="1"/>
</dbReference>
<dbReference type="SUPFAM" id="SSF49785">
    <property type="entry name" value="Galactose-binding domain-like"/>
    <property type="match status" value="1"/>
</dbReference>
<proteinExistence type="predicted"/>
<dbReference type="EMBL" id="LT906468">
    <property type="protein sequence ID" value="SNV53536.1"/>
    <property type="molecule type" value="Genomic_DNA"/>
</dbReference>
<dbReference type="InterPro" id="IPR000601">
    <property type="entry name" value="PKD_dom"/>
</dbReference>